<comment type="caution">
    <text evidence="3">The sequence shown here is derived from an EMBL/GenBank/DDBJ whole genome shotgun (WGS) entry which is preliminary data.</text>
</comment>
<name>A0A2G9XC36_UNCKA</name>
<sequence>MQIYPRKIEKELLRQLYTREIIVLTGMRRVGKTTLYQYLFDKIESSNKVFLDMENPAEQRVFEEEDYNNIWSNLKEYGIGTNERAYIFLDEIQAFPEIAKPIKYLYDHYPVKFFVTGSSSYYFKNLFPESLAGRKFIFELFPLTFGEFLIFKGKLQNLREKLSDKDSEKNETRYLKNIKLYEEYIQFGGFPGVVLEDEIDNKKRRLEDIFKSYFEKDVKSLADLRDVKTFRDLLFLLMQRVGSKIEITRLSSELSVSRETIYSYLSFLEGTYFISLVKPFSRNVDREVSGARKLYLCDTGIANHFSKLSGGQVFENSVFSNLKGYGKINYYQRRSGAEIDFIINEFTGVEAKLKGVDADLLKLGSLSKDVGLKEFYVVTKEFNQKQGFIPAPDL</sequence>
<feature type="domain" description="DUF4143" evidence="2">
    <location>
        <begin position="215"/>
        <end position="352"/>
    </location>
</feature>
<protein>
    <recommendedName>
        <fullName evidence="5">ATPase</fullName>
    </recommendedName>
</protein>
<dbReference type="InterPro" id="IPR025420">
    <property type="entry name" value="DUF4143"/>
</dbReference>
<evidence type="ECO:0008006" key="5">
    <source>
        <dbReference type="Google" id="ProtNLM"/>
    </source>
</evidence>
<dbReference type="Proteomes" id="UP000231388">
    <property type="component" value="Unassembled WGS sequence"/>
</dbReference>
<evidence type="ECO:0000313" key="3">
    <source>
        <dbReference type="EMBL" id="PIP04529.1"/>
    </source>
</evidence>
<gene>
    <name evidence="3" type="ORF">COX53_02075</name>
</gene>
<feature type="domain" description="AAA" evidence="1">
    <location>
        <begin position="19"/>
        <end position="149"/>
    </location>
</feature>
<dbReference type="SUPFAM" id="SSF52540">
    <property type="entry name" value="P-loop containing nucleoside triphosphate hydrolases"/>
    <property type="match status" value="1"/>
</dbReference>
<organism evidence="3 4">
    <name type="scientific">candidate division WWE3 bacterium CG23_combo_of_CG06-09_8_20_14_all_40_14</name>
    <dbReference type="NCBI Taxonomy" id="1975095"/>
    <lineage>
        <taxon>Bacteria</taxon>
        <taxon>Katanobacteria</taxon>
    </lineage>
</organism>
<proteinExistence type="predicted"/>
<dbReference type="EMBL" id="PCQY01000026">
    <property type="protein sequence ID" value="PIP04529.1"/>
    <property type="molecule type" value="Genomic_DNA"/>
</dbReference>
<dbReference type="InterPro" id="IPR027417">
    <property type="entry name" value="P-loop_NTPase"/>
</dbReference>
<dbReference type="PANTHER" id="PTHR33295">
    <property type="entry name" value="ATPASE"/>
    <property type="match status" value="1"/>
</dbReference>
<evidence type="ECO:0000313" key="4">
    <source>
        <dbReference type="Proteomes" id="UP000231388"/>
    </source>
</evidence>
<evidence type="ECO:0000259" key="1">
    <source>
        <dbReference type="Pfam" id="PF13173"/>
    </source>
</evidence>
<dbReference type="Gene3D" id="3.40.50.300">
    <property type="entry name" value="P-loop containing nucleotide triphosphate hydrolases"/>
    <property type="match status" value="1"/>
</dbReference>
<dbReference type="PANTHER" id="PTHR33295:SF8">
    <property type="entry name" value="AAA+ ATPASE DOMAIN-CONTAINING PROTEIN"/>
    <property type="match status" value="1"/>
</dbReference>
<reference evidence="3 4" key="1">
    <citation type="submission" date="2017-09" db="EMBL/GenBank/DDBJ databases">
        <title>Depth-based differentiation of microbial function through sediment-hosted aquifers and enrichment of novel symbionts in the deep terrestrial subsurface.</title>
        <authorList>
            <person name="Probst A.J."/>
            <person name="Ladd B."/>
            <person name="Jarett J.K."/>
            <person name="Geller-Mcgrath D.E."/>
            <person name="Sieber C.M."/>
            <person name="Emerson J.B."/>
            <person name="Anantharaman K."/>
            <person name="Thomas B.C."/>
            <person name="Malmstrom R."/>
            <person name="Stieglmeier M."/>
            <person name="Klingl A."/>
            <person name="Woyke T."/>
            <person name="Ryan C.M."/>
            <person name="Banfield J.F."/>
        </authorList>
    </citation>
    <scope>NUCLEOTIDE SEQUENCE [LARGE SCALE GENOMIC DNA]</scope>
    <source>
        <strain evidence="3">CG23_combo_of_CG06-09_8_20_14_all_40_14</strain>
    </source>
</reference>
<accession>A0A2G9XC36</accession>
<dbReference type="Pfam" id="PF13173">
    <property type="entry name" value="AAA_14"/>
    <property type="match status" value="1"/>
</dbReference>
<dbReference type="InterPro" id="IPR041682">
    <property type="entry name" value="AAA_14"/>
</dbReference>
<evidence type="ECO:0000259" key="2">
    <source>
        <dbReference type="Pfam" id="PF13635"/>
    </source>
</evidence>
<dbReference type="Pfam" id="PF13635">
    <property type="entry name" value="DUF4143"/>
    <property type="match status" value="1"/>
</dbReference>
<dbReference type="AlphaFoldDB" id="A0A2G9XC36"/>